<dbReference type="AlphaFoldDB" id="A0A5B7CU80"/>
<protein>
    <submittedName>
        <fullName evidence="1">Uncharacterized protein</fullName>
    </submittedName>
</protein>
<dbReference type="Proteomes" id="UP000324222">
    <property type="component" value="Unassembled WGS sequence"/>
</dbReference>
<evidence type="ECO:0000313" key="2">
    <source>
        <dbReference type="Proteomes" id="UP000324222"/>
    </source>
</evidence>
<evidence type="ECO:0000313" key="1">
    <source>
        <dbReference type="EMBL" id="MPC13312.1"/>
    </source>
</evidence>
<dbReference type="EMBL" id="VSRR010000273">
    <property type="protein sequence ID" value="MPC13312.1"/>
    <property type="molecule type" value="Genomic_DNA"/>
</dbReference>
<comment type="caution">
    <text evidence="1">The sequence shown here is derived from an EMBL/GenBank/DDBJ whole genome shotgun (WGS) entry which is preliminary data.</text>
</comment>
<sequence length="82" mass="9617">MCRVVGPLPFGLLESDANHHHFYRSSEDEGQAGLHFSTGARETTYWDDNGSERWLPWTLVPMRTNRFKKRPHMMQKVCPRQS</sequence>
<proteinExistence type="predicted"/>
<keyword evidence="2" id="KW-1185">Reference proteome</keyword>
<name>A0A5B7CU80_PORTR</name>
<gene>
    <name evidence="1" type="ORF">E2C01_006043</name>
</gene>
<reference evidence="1 2" key="1">
    <citation type="submission" date="2019-05" db="EMBL/GenBank/DDBJ databases">
        <title>Another draft genome of Portunus trituberculatus and its Hox gene families provides insights of decapod evolution.</title>
        <authorList>
            <person name="Jeong J.-H."/>
            <person name="Song I."/>
            <person name="Kim S."/>
            <person name="Choi T."/>
            <person name="Kim D."/>
            <person name="Ryu S."/>
            <person name="Kim W."/>
        </authorList>
    </citation>
    <scope>NUCLEOTIDE SEQUENCE [LARGE SCALE GENOMIC DNA]</scope>
    <source>
        <tissue evidence="1">Muscle</tissue>
    </source>
</reference>
<accession>A0A5B7CU80</accession>
<organism evidence="1 2">
    <name type="scientific">Portunus trituberculatus</name>
    <name type="common">Swimming crab</name>
    <name type="synonym">Neptunus trituberculatus</name>
    <dbReference type="NCBI Taxonomy" id="210409"/>
    <lineage>
        <taxon>Eukaryota</taxon>
        <taxon>Metazoa</taxon>
        <taxon>Ecdysozoa</taxon>
        <taxon>Arthropoda</taxon>
        <taxon>Crustacea</taxon>
        <taxon>Multicrustacea</taxon>
        <taxon>Malacostraca</taxon>
        <taxon>Eumalacostraca</taxon>
        <taxon>Eucarida</taxon>
        <taxon>Decapoda</taxon>
        <taxon>Pleocyemata</taxon>
        <taxon>Brachyura</taxon>
        <taxon>Eubrachyura</taxon>
        <taxon>Portunoidea</taxon>
        <taxon>Portunidae</taxon>
        <taxon>Portuninae</taxon>
        <taxon>Portunus</taxon>
    </lineage>
</organism>